<protein>
    <submittedName>
        <fullName evidence="3">Uncharacterized protein</fullName>
    </submittedName>
</protein>
<gene>
    <name evidence="3" type="ORF">BJ684DRAFT_18211</name>
</gene>
<keyword evidence="4" id="KW-1185">Reference proteome</keyword>
<dbReference type="EMBL" id="KZ987730">
    <property type="protein sequence ID" value="RKP15471.1"/>
    <property type="molecule type" value="Genomic_DNA"/>
</dbReference>
<organism evidence="3 4">
    <name type="scientific">Piptocephalis cylindrospora</name>
    <dbReference type="NCBI Taxonomy" id="1907219"/>
    <lineage>
        <taxon>Eukaryota</taxon>
        <taxon>Fungi</taxon>
        <taxon>Fungi incertae sedis</taxon>
        <taxon>Zoopagomycota</taxon>
        <taxon>Zoopagomycotina</taxon>
        <taxon>Zoopagomycetes</taxon>
        <taxon>Zoopagales</taxon>
        <taxon>Piptocephalidaceae</taxon>
        <taxon>Piptocephalis</taxon>
    </lineage>
</organism>
<keyword evidence="2" id="KW-0732">Signal</keyword>
<feature type="compositionally biased region" description="Low complexity" evidence="1">
    <location>
        <begin position="241"/>
        <end position="257"/>
    </location>
</feature>
<proteinExistence type="predicted"/>
<name>A0A4P9YAF1_9FUNG</name>
<feature type="signal peptide" evidence="2">
    <location>
        <begin position="1"/>
        <end position="21"/>
    </location>
</feature>
<feature type="region of interest" description="Disordered" evidence="1">
    <location>
        <begin position="241"/>
        <end position="264"/>
    </location>
</feature>
<feature type="region of interest" description="Disordered" evidence="1">
    <location>
        <begin position="432"/>
        <end position="559"/>
    </location>
</feature>
<feature type="compositionally biased region" description="Polar residues" evidence="1">
    <location>
        <begin position="484"/>
        <end position="506"/>
    </location>
</feature>
<feature type="compositionally biased region" description="Polar residues" evidence="1">
    <location>
        <begin position="520"/>
        <end position="529"/>
    </location>
</feature>
<feature type="region of interest" description="Disordered" evidence="1">
    <location>
        <begin position="311"/>
        <end position="405"/>
    </location>
</feature>
<feature type="compositionally biased region" description="Low complexity" evidence="1">
    <location>
        <begin position="530"/>
        <end position="559"/>
    </location>
</feature>
<evidence type="ECO:0000256" key="1">
    <source>
        <dbReference type="SAM" id="MobiDB-lite"/>
    </source>
</evidence>
<feature type="compositionally biased region" description="Polar residues" evidence="1">
    <location>
        <begin position="311"/>
        <end position="322"/>
    </location>
</feature>
<evidence type="ECO:0000256" key="2">
    <source>
        <dbReference type="SAM" id="SignalP"/>
    </source>
</evidence>
<dbReference type="Proteomes" id="UP000267251">
    <property type="component" value="Unassembled WGS sequence"/>
</dbReference>
<sequence length="559" mass="61612">MTPSRLLLLLLPLLLCSVTLGVPFFRRRDRVTEERSFRHIKWMAPTGASSKDVQRSLTLFWELEVNPFAQMLVYTATRIFGCARQTSREKRKECIMTLIVHFTGRALNGDKLSKMRGAYYKRLFQVPRSVRWTLKRLQTIKELPPPSYKEVKFNQGDAEVIFAREVSRLLHIRKSYKAKDVFVRTMYRMNRLPRSHHQLGDMDDVRAILDNDFERIITSFYHIVEVMYEDTLDRIKKWVPQSSSSSQVSPQDSPTSSGPSVDPHVIHMAKEVVYGLEQRIQKFVQWRSRCIQAIYPEKTYNEIADAQPSNLLSSRSSLTPQGRSLEGGEAMSGAGSTILEASGTRNLDGAPSGAKNPSSSSSSSSSHRPRSADVPSGLPRRRVSSRKEALNTQGSDATAERNEEGPSAVSAGLGIIRAALDLFVTPVTFTFPPLEGDAPQGTKNTTLAPPNQRVPPKQGVSLSDPESSSSKSPLKPSVHPSMSEAASTSTVPATTNPNIHQKGRPNNSKDLETPDHPASSELSSIQVRKSSLSSPSSSSSTHSTSGPSSSIRPGTPGQS</sequence>
<evidence type="ECO:0000313" key="4">
    <source>
        <dbReference type="Proteomes" id="UP000267251"/>
    </source>
</evidence>
<evidence type="ECO:0000313" key="3">
    <source>
        <dbReference type="EMBL" id="RKP15471.1"/>
    </source>
</evidence>
<feature type="compositionally biased region" description="Low complexity" evidence="1">
    <location>
        <begin position="460"/>
        <end position="481"/>
    </location>
</feature>
<dbReference type="AlphaFoldDB" id="A0A4P9YAF1"/>
<accession>A0A4P9YAF1</accession>
<reference evidence="4" key="1">
    <citation type="journal article" date="2018" name="Nat. Microbiol.">
        <title>Leveraging single-cell genomics to expand the fungal tree of life.</title>
        <authorList>
            <person name="Ahrendt S.R."/>
            <person name="Quandt C.A."/>
            <person name="Ciobanu D."/>
            <person name="Clum A."/>
            <person name="Salamov A."/>
            <person name="Andreopoulos B."/>
            <person name="Cheng J.F."/>
            <person name="Woyke T."/>
            <person name="Pelin A."/>
            <person name="Henrissat B."/>
            <person name="Reynolds N.K."/>
            <person name="Benny G.L."/>
            <person name="Smith M.E."/>
            <person name="James T.Y."/>
            <person name="Grigoriev I.V."/>
        </authorList>
    </citation>
    <scope>NUCLEOTIDE SEQUENCE [LARGE SCALE GENOMIC DNA]</scope>
</reference>
<feature type="chain" id="PRO_5020317424" evidence="2">
    <location>
        <begin position="22"/>
        <end position="559"/>
    </location>
</feature>